<dbReference type="Pfam" id="PF07845">
    <property type="entry name" value="DUF1636"/>
    <property type="match status" value="1"/>
</dbReference>
<dbReference type="Proteomes" id="UP000320582">
    <property type="component" value="Unassembled WGS sequence"/>
</dbReference>
<dbReference type="SUPFAM" id="SSF52833">
    <property type="entry name" value="Thioredoxin-like"/>
    <property type="match status" value="1"/>
</dbReference>
<dbReference type="InterPro" id="IPR036249">
    <property type="entry name" value="Thioredoxin-like_sf"/>
</dbReference>
<organism evidence="1 2">
    <name type="scientific">Roseinatronobacter monicus</name>
    <dbReference type="NCBI Taxonomy" id="393481"/>
    <lineage>
        <taxon>Bacteria</taxon>
        <taxon>Pseudomonadati</taxon>
        <taxon>Pseudomonadota</taxon>
        <taxon>Alphaproteobacteria</taxon>
        <taxon>Rhodobacterales</taxon>
        <taxon>Paracoccaceae</taxon>
        <taxon>Roseinatronobacter</taxon>
    </lineage>
</organism>
<reference evidence="1 2" key="1">
    <citation type="submission" date="2019-06" db="EMBL/GenBank/DDBJ databases">
        <title>Genomic Encyclopedia of Archaeal and Bacterial Type Strains, Phase II (KMG-II): from individual species to whole genera.</title>
        <authorList>
            <person name="Goeker M."/>
        </authorList>
    </citation>
    <scope>NUCLEOTIDE SEQUENCE [LARGE SCALE GENOMIC DNA]</scope>
    <source>
        <strain evidence="1 2">DSM 18423</strain>
    </source>
</reference>
<dbReference type="EMBL" id="VFPT01000004">
    <property type="protein sequence ID" value="TQM89842.1"/>
    <property type="molecule type" value="Genomic_DNA"/>
</dbReference>
<name>A0A543K438_9RHOB</name>
<proteinExistence type="predicted"/>
<dbReference type="RefSeq" id="WP_142085401.1">
    <property type="nucleotide sequence ID" value="NZ_VFPT01000004.1"/>
</dbReference>
<accession>A0A543K438</accession>
<sequence length="143" mass="15217">MQTLPAPTLSICLTCRDGREGDHGDVRGGARLARALCSLVAQQGCDATLRGVRCMSQCKRACIVSLTAPGAFTYLFGDLDPTDPAHLQAILDLIPLYSKAPEGFLTRDARPEPLRATILGRLPPVGTASELVSDLGAMRKVKV</sequence>
<evidence type="ECO:0000313" key="2">
    <source>
        <dbReference type="Proteomes" id="UP000320582"/>
    </source>
</evidence>
<dbReference type="AlphaFoldDB" id="A0A543K438"/>
<gene>
    <name evidence="1" type="ORF">BD293_4150</name>
</gene>
<dbReference type="CDD" id="cd02980">
    <property type="entry name" value="TRX_Fd_family"/>
    <property type="match status" value="1"/>
</dbReference>
<protein>
    <submittedName>
        <fullName evidence="1">Putative metal-binding protein</fullName>
    </submittedName>
</protein>
<dbReference type="InterPro" id="IPR012863">
    <property type="entry name" value="DUF1636"/>
</dbReference>
<keyword evidence="2" id="KW-1185">Reference proteome</keyword>
<evidence type="ECO:0000313" key="1">
    <source>
        <dbReference type="EMBL" id="TQM89842.1"/>
    </source>
</evidence>
<dbReference type="OrthoDB" id="8364077at2"/>
<comment type="caution">
    <text evidence="1">The sequence shown here is derived from an EMBL/GenBank/DDBJ whole genome shotgun (WGS) entry which is preliminary data.</text>
</comment>